<dbReference type="RefSeq" id="WP_097110919.1">
    <property type="nucleotide sequence ID" value="NZ_OBEB01000003.1"/>
</dbReference>
<evidence type="ECO:0000313" key="2">
    <source>
        <dbReference type="Proteomes" id="UP000219353"/>
    </source>
</evidence>
<name>A0A285IU78_9GAMM</name>
<dbReference type="AlphaFoldDB" id="A0A285IU78"/>
<protein>
    <submittedName>
        <fullName evidence="1">Ribosomal S4P</fullName>
    </submittedName>
</protein>
<dbReference type="EMBL" id="OBEB01000003">
    <property type="protein sequence ID" value="SNY50646.1"/>
    <property type="molecule type" value="Genomic_DNA"/>
</dbReference>
<keyword evidence="2" id="KW-1185">Reference proteome</keyword>
<gene>
    <name evidence="1" type="ORF">SAMN06297280_1635</name>
</gene>
<dbReference type="OrthoDB" id="7061360at2"/>
<evidence type="ECO:0000313" key="1">
    <source>
        <dbReference type="EMBL" id="SNY50646.1"/>
    </source>
</evidence>
<reference evidence="2" key="1">
    <citation type="submission" date="2017-09" db="EMBL/GenBank/DDBJ databases">
        <authorList>
            <person name="Varghese N."/>
            <person name="Submissions S."/>
        </authorList>
    </citation>
    <scope>NUCLEOTIDE SEQUENCE [LARGE SCALE GENOMIC DNA]</scope>
    <source>
        <strain evidence="2">CGMCC 1.12461</strain>
    </source>
</reference>
<dbReference type="Pfam" id="PF11993">
    <property type="entry name" value="VC2046"/>
    <property type="match status" value="1"/>
</dbReference>
<dbReference type="InterPro" id="IPR021879">
    <property type="entry name" value="VC2046_fam"/>
</dbReference>
<proteinExistence type="predicted"/>
<accession>A0A285IU78</accession>
<organism evidence="1 2">
    <name type="scientific">Arsukibacterium tuosuense</name>
    <dbReference type="NCBI Taxonomy" id="1323745"/>
    <lineage>
        <taxon>Bacteria</taxon>
        <taxon>Pseudomonadati</taxon>
        <taxon>Pseudomonadota</taxon>
        <taxon>Gammaproteobacteria</taxon>
        <taxon>Chromatiales</taxon>
        <taxon>Chromatiaceae</taxon>
        <taxon>Arsukibacterium</taxon>
    </lineage>
</organism>
<dbReference type="Proteomes" id="UP000219353">
    <property type="component" value="Unassembled WGS sequence"/>
</dbReference>
<sequence length="157" mass="17864">MTTIINEWQLDCRLNKAINQQHRADFALWLAFLSPAIDEMAEFQTPKTESAAESTNLYTRFSLPQPRGYGWQEHDIARLNQHSQALNSGGVRQLKMQQYLAEGPLVLADDKAKLASEVVQNLDAHSKRRRDGGEVNRTEADPTALYEMLQQMQHRAA</sequence>